<organism evidence="3 4">
    <name type="scientific">Hymenobacter antarcticus</name>
    <dbReference type="NCBI Taxonomy" id="486270"/>
    <lineage>
        <taxon>Bacteria</taxon>
        <taxon>Pseudomonadati</taxon>
        <taxon>Bacteroidota</taxon>
        <taxon>Cytophagia</taxon>
        <taxon>Cytophagales</taxon>
        <taxon>Hymenobacteraceae</taxon>
        <taxon>Hymenobacter</taxon>
    </lineage>
</organism>
<dbReference type="Pfam" id="PF00378">
    <property type="entry name" value="ECH_1"/>
    <property type="match status" value="1"/>
</dbReference>
<comment type="caution">
    <text evidence="3">The sequence shown here is derived from an EMBL/GenBank/DDBJ whole genome shotgun (WGS) entry which is preliminary data.</text>
</comment>
<keyword evidence="4" id="KW-1185">Reference proteome</keyword>
<evidence type="ECO:0000256" key="1">
    <source>
        <dbReference type="ARBA" id="ARBA00005254"/>
    </source>
</evidence>
<name>A0ABP7Q3M0_9BACT</name>
<dbReference type="Gene3D" id="1.10.12.10">
    <property type="entry name" value="Lyase 2-enoyl-coa Hydratase, Chain A, domain 2"/>
    <property type="match status" value="1"/>
</dbReference>
<proteinExistence type="inferred from homology"/>
<dbReference type="Proteomes" id="UP001501556">
    <property type="component" value="Unassembled WGS sequence"/>
</dbReference>
<sequence>MSEWMNKRMGDWVNYSAVLCIYSLTHSLIRPLEYTSLLYDVRPDGVATITLNRPEVFNAFNDPLSYELQDALKQVGRDAAVRAVVLTGAGRAFCSGQDLKASQTGEKRSFYDSLHKRYNPIIRAMRALPKPIIGRINGVAAGAGCSLALACDALVASTDASLIEVFINIGLVPDSGSSWFLPRLVGTLKAFELCSLGTKVPAEEALRLGLVNQVVAPEQLDEATYALAARYASAPTKSIGLLKQMLNKAGAATLDEMLDYEAHCQQIAGESADYFEGVKAFGEKRKPVFKGE</sequence>
<dbReference type="InterPro" id="IPR014748">
    <property type="entry name" value="Enoyl-CoA_hydra_C"/>
</dbReference>
<dbReference type="InterPro" id="IPR029045">
    <property type="entry name" value="ClpP/crotonase-like_dom_sf"/>
</dbReference>
<dbReference type="SUPFAM" id="SSF52096">
    <property type="entry name" value="ClpP/crotonase"/>
    <property type="match status" value="1"/>
</dbReference>
<evidence type="ECO:0000313" key="4">
    <source>
        <dbReference type="Proteomes" id="UP001501556"/>
    </source>
</evidence>
<dbReference type="CDD" id="cd06558">
    <property type="entry name" value="crotonase-like"/>
    <property type="match status" value="1"/>
</dbReference>
<gene>
    <name evidence="3" type="primary">paaG</name>
    <name evidence="3" type="ORF">GCM10022407_21870</name>
</gene>
<reference evidence="4" key="1">
    <citation type="journal article" date="2019" name="Int. J. Syst. Evol. Microbiol.">
        <title>The Global Catalogue of Microorganisms (GCM) 10K type strain sequencing project: providing services to taxonomists for standard genome sequencing and annotation.</title>
        <authorList>
            <consortium name="The Broad Institute Genomics Platform"/>
            <consortium name="The Broad Institute Genome Sequencing Center for Infectious Disease"/>
            <person name="Wu L."/>
            <person name="Ma J."/>
        </authorList>
    </citation>
    <scope>NUCLEOTIDE SEQUENCE [LARGE SCALE GENOMIC DNA]</scope>
    <source>
        <strain evidence="4">JCM 17217</strain>
    </source>
</reference>
<accession>A0ABP7Q3M0</accession>
<dbReference type="GO" id="GO:0016853">
    <property type="term" value="F:isomerase activity"/>
    <property type="evidence" value="ECO:0007669"/>
    <property type="project" value="UniProtKB-KW"/>
</dbReference>
<evidence type="ECO:0000313" key="3">
    <source>
        <dbReference type="EMBL" id="GAA3975970.1"/>
    </source>
</evidence>
<dbReference type="Gene3D" id="3.90.226.10">
    <property type="entry name" value="2-enoyl-CoA Hydratase, Chain A, domain 1"/>
    <property type="match status" value="1"/>
</dbReference>
<dbReference type="InterPro" id="IPR018376">
    <property type="entry name" value="Enoyl-CoA_hyd/isom_CS"/>
</dbReference>
<comment type="similarity">
    <text evidence="1 2">Belongs to the enoyl-CoA hydratase/isomerase family.</text>
</comment>
<protein>
    <submittedName>
        <fullName evidence="3">2-(1,2-epoxy-1,2-dihydrophenyl)acetyl-CoA isomerase PaaG</fullName>
    </submittedName>
</protein>
<dbReference type="PANTHER" id="PTHR43459">
    <property type="entry name" value="ENOYL-COA HYDRATASE"/>
    <property type="match status" value="1"/>
</dbReference>
<dbReference type="InterPro" id="IPR001753">
    <property type="entry name" value="Enoyl-CoA_hydra/iso"/>
</dbReference>
<evidence type="ECO:0000256" key="2">
    <source>
        <dbReference type="RuleBase" id="RU003707"/>
    </source>
</evidence>
<keyword evidence="3" id="KW-0413">Isomerase</keyword>
<dbReference type="PROSITE" id="PS00166">
    <property type="entry name" value="ENOYL_COA_HYDRATASE"/>
    <property type="match status" value="1"/>
</dbReference>
<dbReference type="PANTHER" id="PTHR43459:SF1">
    <property type="entry name" value="EG:BACN32G11.4 PROTEIN"/>
    <property type="match status" value="1"/>
</dbReference>
<dbReference type="EMBL" id="BAABDI010000013">
    <property type="protein sequence ID" value="GAA3975970.1"/>
    <property type="molecule type" value="Genomic_DNA"/>
</dbReference>